<accession>A0ABN7W9Z9</accession>
<evidence type="ECO:0000313" key="2">
    <source>
        <dbReference type="EMBL" id="CAG8823900.1"/>
    </source>
</evidence>
<feature type="compositionally biased region" description="Polar residues" evidence="1">
    <location>
        <begin position="35"/>
        <end position="45"/>
    </location>
</feature>
<feature type="region of interest" description="Disordered" evidence="1">
    <location>
        <begin position="1"/>
        <end position="53"/>
    </location>
</feature>
<sequence length="53" mass="5869">MVNALQHPGYPIPRSEGDPKDPNNPQSYPIPRSEGNPTDPNNPQSYPIAKRSE</sequence>
<comment type="caution">
    <text evidence="2">The sequence shown here is derived from an EMBL/GenBank/DDBJ whole genome shotgun (WGS) entry which is preliminary data.</text>
</comment>
<proteinExistence type="predicted"/>
<evidence type="ECO:0000313" key="3">
    <source>
        <dbReference type="Proteomes" id="UP000789901"/>
    </source>
</evidence>
<gene>
    <name evidence="2" type="ORF">GMARGA_LOCUS28447</name>
</gene>
<name>A0ABN7W9Z9_GIGMA</name>
<reference evidence="2 3" key="1">
    <citation type="submission" date="2021-06" db="EMBL/GenBank/DDBJ databases">
        <authorList>
            <person name="Kallberg Y."/>
            <person name="Tangrot J."/>
            <person name="Rosling A."/>
        </authorList>
    </citation>
    <scope>NUCLEOTIDE SEQUENCE [LARGE SCALE GENOMIC DNA]</scope>
    <source>
        <strain evidence="2 3">120-4 pot B 10/14</strain>
    </source>
</reference>
<keyword evidence="3" id="KW-1185">Reference proteome</keyword>
<protein>
    <submittedName>
        <fullName evidence="2">31346_t:CDS:1</fullName>
    </submittedName>
</protein>
<feature type="non-terminal residue" evidence="2">
    <location>
        <position position="53"/>
    </location>
</feature>
<dbReference type="Proteomes" id="UP000789901">
    <property type="component" value="Unassembled WGS sequence"/>
</dbReference>
<organism evidence="2 3">
    <name type="scientific">Gigaspora margarita</name>
    <dbReference type="NCBI Taxonomy" id="4874"/>
    <lineage>
        <taxon>Eukaryota</taxon>
        <taxon>Fungi</taxon>
        <taxon>Fungi incertae sedis</taxon>
        <taxon>Mucoromycota</taxon>
        <taxon>Glomeromycotina</taxon>
        <taxon>Glomeromycetes</taxon>
        <taxon>Diversisporales</taxon>
        <taxon>Gigasporaceae</taxon>
        <taxon>Gigaspora</taxon>
    </lineage>
</organism>
<dbReference type="EMBL" id="CAJVQB010036418">
    <property type="protein sequence ID" value="CAG8823900.1"/>
    <property type="molecule type" value="Genomic_DNA"/>
</dbReference>
<evidence type="ECO:0000256" key="1">
    <source>
        <dbReference type="SAM" id="MobiDB-lite"/>
    </source>
</evidence>